<reference evidence="2 3" key="1">
    <citation type="submission" date="2024-07" db="EMBL/GenBank/DDBJ databases">
        <title>Section-level genome sequencing and comparative genomics of Aspergillus sections Usti and Cavernicolus.</title>
        <authorList>
            <consortium name="Lawrence Berkeley National Laboratory"/>
            <person name="Nybo J.L."/>
            <person name="Vesth T.C."/>
            <person name="Theobald S."/>
            <person name="Frisvad J.C."/>
            <person name="Larsen T.O."/>
            <person name="Kjaerboelling I."/>
            <person name="Rothschild-Mancinelli K."/>
            <person name="Lyhne E.K."/>
            <person name="Kogle M.E."/>
            <person name="Barry K."/>
            <person name="Clum A."/>
            <person name="Na H."/>
            <person name="Ledsgaard L."/>
            <person name="Lin J."/>
            <person name="Lipzen A."/>
            <person name="Kuo A."/>
            <person name="Riley R."/>
            <person name="Mondo S."/>
            <person name="Labutti K."/>
            <person name="Haridas S."/>
            <person name="Pangalinan J."/>
            <person name="Salamov A.A."/>
            <person name="Simmons B.A."/>
            <person name="Magnuson J.K."/>
            <person name="Chen J."/>
            <person name="Drula E."/>
            <person name="Henrissat B."/>
            <person name="Wiebenga A."/>
            <person name="Lubbers R.J."/>
            <person name="Gomes A.C."/>
            <person name="Makela M.R."/>
            <person name="Stajich J."/>
            <person name="Grigoriev I.V."/>
            <person name="Mortensen U.H."/>
            <person name="De Vries R.P."/>
            <person name="Baker S.E."/>
            <person name="Andersen M.R."/>
        </authorList>
    </citation>
    <scope>NUCLEOTIDE SEQUENCE [LARGE SCALE GENOMIC DNA]</scope>
    <source>
        <strain evidence="2 3">CBS 209.92</strain>
    </source>
</reference>
<evidence type="ECO:0000313" key="2">
    <source>
        <dbReference type="EMBL" id="KAL2789209.1"/>
    </source>
</evidence>
<protein>
    <recommendedName>
        <fullName evidence="1">Clr5 domain-containing protein</fullName>
    </recommendedName>
</protein>
<gene>
    <name evidence="2" type="ORF">BJX66DRAFT_339488</name>
</gene>
<dbReference type="InterPro" id="IPR025676">
    <property type="entry name" value="Clr5_dom"/>
</dbReference>
<evidence type="ECO:0000313" key="3">
    <source>
        <dbReference type="Proteomes" id="UP001610563"/>
    </source>
</evidence>
<name>A0ABR4G110_9EURO</name>
<accession>A0ABR4G110</accession>
<dbReference type="Proteomes" id="UP001610563">
    <property type="component" value="Unassembled WGS sequence"/>
</dbReference>
<keyword evidence="3" id="KW-1185">Reference proteome</keyword>
<dbReference type="EMBL" id="JBFTWV010000067">
    <property type="protein sequence ID" value="KAL2789209.1"/>
    <property type="molecule type" value="Genomic_DNA"/>
</dbReference>
<dbReference type="Pfam" id="PF14420">
    <property type="entry name" value="Clr5"/>
    <property type="match status" value="1"/>
</dbReference>
<sequence>MASHEWEIHKDEIELLYVKQNKKLSELEEHMSSKGFRKTKSQIDWEFVGRRVEKRKRVDGKESELVVDDGEPWPPAKLRRMLYGKAFVPTHSRFLKPGGEFGSSHVCAATEVADRIDDVGSPFPHNAGGNCCADSRISLIASLV</sequence>
<evidence type="ECO:0000259" key="1">
    <source>
        <dbReference type="Pfam" id="PF14420"/>
    </source>
</evidence>
<proteinExistence type="predicted"/>
<comment type="caution">
    <text evidence="2">The sequence shown here is derived from an EMBL/GenBank/DDBJ whole genome shotgun (WGS) entry which is preliminary data.</text>
</comment>
<feature type="domain" description="Clr5" evidence="1">
    <location>
        <begin position="4"/>
        <end position="47"/>
    </location>
</feature>
<organism evidence="2 3">
    <name type="scientific">Aspergillus keveii</name>
    <dbReference type="NCBI Taxonomy" id="714993"/>
    <lineage>
        <taxon>Eukaryota</taxon>
        <taxon>Fungi</taxon>
        <taxon>Dikarya</taxon>
        <taxon>Ascomycota</taxon>
        <taxon>Pezizomycotina</taxon>
        <taxon>Eurotiomycetes</taxon>
        <taxon>Eurotiomycetidae</taxon>
        <taxon>Eurotiales</taxon>
        <taxon>Aspergillaceae</taxon>
        <taxon>Aspergillus</taxon>
        <taxon>Aspergillus subgen. Nidulantes</taxon>
    </lineage>
</organism>